<name>A0ABD5MF18_9EURY</name>
<protein>
    <submittedName>
        <fullName evidence="3">Alpha/beta hydrolase fold domain-containing protein</fullName>
    </submittedName>
</protein>
<gene>
    <name evidence="3" type="ORF">OS889_15900</name>
</gene>
<evidence type="ECO:0000259" key="2">
    <source>
        <dbReference type="Pfam" id="PF07859"/>
    </source>
</evidence>
<dbReference type="InterPro" id="IPR050300">
    <property type="entry name" value="GDXG_lipolytic_enzyme"/>
</dbReference>
<dbReference type="Gene3D" id="3.40.50.1820">
    <property type="entry name" value="alpha/beta hydrolase"/>
    <property type="match status" value="1"/>
</dbReference>
<evidence type="ECO:0000313" key="4">
    <source>
        <dbReference type="Proteomes" id="UP001570511"/>
    </source>
</evidence>
<dbReference type="GO" id="GO:0016787">
    <property type="term" value="F:hydrolase activity"/>
    <property type="evidence" value="ECO:0007669"/>
    <property type="project" value="UniProtKB-KW"/>
</dbReference>
<sequence>MAHLRAAAPNPELDPALNPTPLGRLLWNATAVDDDRMLRSRIGIKAVRALRSVLSDSPADLPAVDHVAEFAVPGPGRDVPVRVYVPDSGEEPAPCLVYCHGGGWVLGGLDSPEGTLRHLANDVPCVVVSVGYRLAPEHPFPAGLEDCYAATKYVASNPGMFGVDPDRIAVGGRSAGGNLATAVALLARDRGGPSLVHQVLDVPITDRSFDTDSYSENATGYLLTREKMVWFWRWYLQTELHDTNPYAAPLQADLLSGLPPATVITAGFDPLRDEGIAYANRLEDEDVDVRLHNYPDMIHGFTGRAYGAGLSRGFEALDEIGDRLRSAFTAPSA</sequence>
<dbReference type="PANTHER" id="PTHR48081">
    <property type="entry name" value="AB HYDROLASE SUPERFAMILY PROTEIN C4A8.06C"/>
    <property type="match status" value="1"/>
</dbReference>
<dbReference type="SUPFAM" id="SSF53474">
    <property type="entry name" value="alpha/beta-Hydrolases"/>
    <property type="match status" value="1"/>
</dbReference>
<dbReference type="InterPro" id="IPR013094">
    <property type="entry name" value="AB_hydrolase_3"/>
</dbReference>
<evidence type="ECO:0000313" key="3">
    <source>
        <dbReference type="EMBL" id="MFA1612478.1"/>
    </source>
</evidence>
<reference evidence="3 4" key="1">
    <citation type="submission" date="2024-08" db="EMBL/GenBank/DDBJ databases">
        <title>Halobellus sp. MBLA0158 whole genome sequence.</title>
        <authorList>
            <person name="Hwang C.Y."/>
            <person name="Cho E.-S."/>
            <person name="Seo M.-J."/>
        </authorList>
    </citation>
    <scope>NUCLEOTIDE SEQUENCE [LARGE SCALE GENOMIC DNA]</scope>
    <source>
        <strain evidence="3 4">MBLA0158</strain>
    </source>
</reference>
<accession>A0ABD5MF18</accession>
<keyword evidence="1 3" id="KW-0378">Hydrolase</keyword>
<dbReference type="PANTHER" id="PTHR48081:SF8">
    <property type="entry name" value="ALPHA_BETA HYDROLASE FOLD-3 DOMAIN-CONTAINING PROTEIN-RELATED"/>
    <property type="match status" value="1"/>
</dbReference>
<evidence type="ECO:0000256" key="1">
    <source>
        <dbReference type="ARBA" id="ARBA00022801"/>
    </source>
</evidence>
<dbReference type="FunFam" id="3.40.50.1820:FF:000089">
    <property type="entry name" value="Alpha/beta hydrolase"/>
    <property type="match status" value="1"/>
</dbReference>
<dbReference type="Pfam" id="PF07859">
    <property type="entry name" value="Abhydrolase_3"/>
    <property type="match status" value="1"/>
</dbReference>
<dbReference type="EMBL" id="JBGNYA010000002">
    <property type="protein sequence ID" value="MFA1612478.1"/>
    <property type="molecule type" value="Genomic_DNA"/>
</dbReference>
<dbReference type="InterPro" id="IPR029058">
    <property type="entry name" value="AB_hydrolase_fold"/>
</dbReference>
<keyword evidence="4" id="KW-1185">Reference proteome</keyword>
<proteinExistence type="predicted"/>
<dbReference type="Proteomes" id="UP001570511">
    <property type="component" value="Unassembled WGS sequence"/>
</dbReference>
<dbReference type="AlphaFoldDB" id="A0ABD5MF18"/>
<organism evidence="3 4">
    <name type="scientific">Halobellus rubicundus</name>
    <dbReference type="NCBI Taxonomy" id="2996466"/>
    <lineage>
        <taxon>Archaea</taxon>
        <taxon>Methanobacteriati</taxon>
        <taxon>Methanobacteriota</taxon>
        <taxon>Stenosarchaea group</taxon>
        <taxon>Halobacteria</taxon>
        <taxon>Halobacteriales</taxon>
        <taxon>Haloferacaceae</taxon>
        <taxon>Halobellus</taxon>
    </lineage>
</organism>
<feature type="domain" description="Alpha/beta hydrolase fold-3" evidence="2">
    <location>
        <begin position="96"/>
        <end position="302"/>
    </location>
</feature>
<dbReference type="RefSeq" id="WP_372391697.1">
    <property type="nucleotide sequence ID" value="NZ_JBGNYA010000002.1"/>
</dbReference>
<comment type="caution">
    <text evidence="3">The sequence shown here is derived from an EMBL/GenBank/DDBJ whole genome shotgun (WGS) entry which is preliminary data.</text>
</comment>